<dbReference type="AlphaFoldDB" id="A0AAW1U2U7"/>
<organism evidence="4 5">
    <name type="scientific">Henosepilachna vigintioctopunctata</name>
    <dbReference type="NCBI Taxonomy" id="420089"/>
    <lineage>
        <taxon>Eukaryota</taxon>
        <taxon>Metazoa</taxon>
        <taxon>Ecdysozoa</taxon>
        <taxon>Arthropoda</taxon>
        <taxon>Hexapoda</taxon>
        <taxon>Insecta</taxon>
        <taxon>Pterygota</taxon>
        <taxon>Neoptera</taxon>
        <taxon>Endopterygota</taxon>
        <taxon>Coleoptera</taxon>
        <taxon>Polyphaga</taxon>
        <taxon>Cucujiformia</taxon>
        <taxon>Coccinelloidea</taxon>
        <taxon>Coccinellidae</taxon>
        <taxon>Epilachninae</taxon>
        <taxon>Epilachnini</taxon>
        <taxon>Henosepilachna</taxon>
    </lineage>
</organism>
<evidence type="ECO:0000313" key="5">
    <source>
        <dbReference type="Proteomes" id="UP001431783"/>
    </source>
</evidence>
<name>A0AAW1U2U7_9CUCU</name>
<dbReference type="SMART" id="SM00248">
    <property type="entry name" value="ANK"/>
    <property type="match status" value="7"/>
</dbReference>
<accession>A0AAW1U2U7</accession>
<evidence type="ECO:0000256" key="2">
    <source>
        <dbReference type="ARBA" id="ARBA00023043"/>
    </source>
</evidence>
<proteinExistence type="predicted"/>
<comment type="caution">
    <text evidence="4">The sequence shown here is derived from an EMBL/GenBank/DDBJ whole genome shotgun (WGS) entry which is preliminary data.</text>
</comment>
<dbReference type="InterPro" id="IPR002110">
    <property type="entry name" value="Ankyrin_rpt"/>
</dbReference>
<dbReference type="EMBL" id="JARQZJ010000031">
    <property type="protein sequence ID" value="KAK9874490.1"/>
    <property type="molecule type" value="Genomic_DNA"/>
</dbReference>
<dbReference type="Proteomes" id="UP001431783">
    <property type="component" value="Unassembled WGS sequence"/>
</dbReference>
<evidence type="ECO:0000313" key="4">
    <source>
        <dbReference type="EMBL" id="KAK9874490.1"/>
    </source>
</evidence>
<feature type="repeat" description="ANK" evidence="3">
    <location>
        <begin position="70"/>
        <end position="102"/>
    </location>
</feature>
<dbReference type="SUPFAM" id="SSF48403">
    <property type="entry name" value="Ankyrin repeat"/>
    <property type="match status" value="2"/>
</dbReference>
<dbReference type="PRINTS" id="PR01415">
    <property type="entry name" value="ANKYRIN"/>
</dbReference>
<dbReference type="InterPro" id="IPR036770">
    <property type="entry name" value="Ankyrin_rpt-contain_sf"/>
</dbReference>
<dbReference type="PANTHER" id="PTHR24126">
    <property type="entry name" value="ANKYRIN REPEAT, PH AND SEC7 DOMAIN CONTAINING PROTEIN SECG-RELATED"/>
    <property type="match status" value="1"/>
</dbReference>
<evidence type="ECO:0000256" key="1">
    <source>
        <dbReference type="ARBA" id="ARBA00022737"/>
    </source>
</evidence>
<feature type="repeat" description="ANK" evidence="3">
    <location>
        <begin position="103"/>
        <end position="137"/>
    </location>
</feature>
<gene>
    <name evidence="4" type="ORF">WA026_002840</name>
</gene>
<dbReference type="PROSITE" id="PS50297">
    <property type="entry name" value="ANK_REP_REGION"/>
    <property type="match status" value="5"/>
</dbReference>
<keyword evidence="2 3" id="KW-0040">ANK repeat</keyword>
<feature type="repeat" description="ANK" evidence="3">
    <location>
        <begin position="138"/>
        <end position="174"/>
    </location>
</feature>
<dbReference type="Gene3D" id="1.25.40.20">
    <property type="entry name" value="Ankyrin repeat-containing domain"/>
    <property type="match status" value="2"/>
</dbReference>
<sequence length="445" mass="50726">MDDYRRIDNSFNSLRKRRSVMKILRNSTHGINLRDKNGWTVLLCVANLGNMSYTRKPLRMEADVNAISSNGFTPLHLACMSRHEECMDIILNYGPSMNIQHSKYCTPFHLYFLSGMQNERLLKKMLSKGADPNIQDKSGNTALHLLANRNSLEKMKEFARLLIEYDEDLNAINEEGETPVHTAVNANCGLLVDVLIKEGAEVDLDMLHYIIGYEGFMNFKINCADELSKLKQKKIHNCTISYYDILIASPHKVAKCLGNDDILQALIIFDENMDGNTALHLLAFRKHTEKMEEFVRLLMEYDADINAINEEGHTPVHAAVNVSCGVLVNVLLQEGADVNIEGNRGNTPITKAFSVPLSSADILMNLEKHLVMQYECNFQVEVDMLNYIIEYEDFMIFKIKCGDELLNLKQKMIHNSTIGLYDTVFHIRLNFWAREGKLNLTNVPK</sequence>
<dbReference type="PROSITE" id="PS50088">
    <property type="entry name" value="ANK_REPEAT"/>
    <property type="match status" value="6"/>
</dbReference>
<dbReference type="PANTHER" id="PTHR24126:SF14">
    <property type="entry name" value="ANK_REP_REGION DOMAIN-CONTAINING PROTEIN"/>
    <property type="match status" value="1"/>
</dbReference>
<feature type="repeat" description="ANK" evidence="3">
    <location>
        <begin position="175"/>
        <end position="203"/>
    </location>
</feature>
<reference evidence="4 5" key="1">
    <citation type="submission" date="2023-03" db="EMBL/GenBank/DDBJ databases">
        <title>Genome insight into feeding habits of ladybird beetles.</title>
        <authorList>
            <person name="Li H.-S."/>
            <person name="Huang Y.-H."/>
            <person name="Pang H."/>
        </authorList>
    </citation>
    <scope>NUCLEOTIDE SEQUENCE [LARGE SCALE GENOMIC DNA]</scope>
    <source>
        <strain evidence="4">SYSU_2023b</strain>
        <tissue evidence="4">Whole body</tissue>
    </source>
</reference>
<feature type="repeat" description="ANK" evidence="3">
    <location>
        <begin position="311"/>
        <end position="343"/>
    </location>
</feature>
<keyword evidence="1" id="KW-0677">Repeat</keyword>
<evidence type="ECO:0000256" key="3">
    <source>
        <dbReference type="PROSITE-ProRule" id="PRU00023"/>
    </source>
</evidence>
<keyword evidence="5" id="KW-1185">Reference proteome</keyword>
<dbReference type="Pfam" id="PF12796">
    <property type="entry name" value="Ank_2"/>
    <property type="match status" value="3"/>
</dbReference>
<feature type="repeat" description="ANK" evidence="3">
    <location>
        <begin position="274"/>
        <end position="310"/>
    </location>
</feature>
<protein>
    <submittedName>
        <fullName evidence="4">Uncharacterized protein</fullName>
    </submittedName>
</protein>